<feature type="domain" description="PARP catalytic" evidence="5">
    <location>
        <begin position="102"/>
        <end position="160"/>
    </location>
</feature>
<evidence type="ECO:0000313" key="6">
    <source>
        <dbReference type="EMBL" id="KOO30374.1"/>
    </source>
</evidence>
<evidence type="ECO:0000256" key="3">
    <source>
        <dbReference type="ARBA" id="ARBA00022837"/>
    </source>
</evidence>
<feature type="compositionally biased region" description="Low complexity" evidence="4">
    <location>
        <begin position="260"/>
        <end position="273"/>
    </location>
</feature>
<dbReference type="GO" id="GO:0003950">
    <property type="term" value="F:NAD+ poly-ADP-ribosyltransferase activity"/>
    <property type="evidence" value="ECO:0007669"/>
    <property type="project" value="InterPro"/>
</dbReference>
<name>A0A0M0JV12_9EUKA</name>
<dbReference type="PANTHER" id="PTHR34524">
    <property type="entry name" value="CALCYPHOSIN"/>
    <property type="match status" value="1"/>
</dbReference>
<dbReference type="PANTHER" id="PTHR34524:SF6">
    <property type="entry name" value="CALCYPHOSINE LIKE"/>
    <property type="match status" value="1"/>
</dbReference>
<keyword evidence="3" id="KW-0106">Calcium</keyword>
<dbReference type="SUPFAM" id="SSF56399">
    <property type="entry name" value="ADP-ribosylation"/>
    <property type="match status" value="1"/>
</dbReference>
<dbReference type="EMBL" id="JWZX01002239">
    <property type="protein sequence ID" value="KOO30374.1"/>
    <property type="molecule type" value="Genomic_DNA"/>
</dbReference>
<feature type="region of interest" description="Disordered" evidence="4">
    <location>
        <begin position="260"/>
        <end position="298"/>
    </location>
</feature>
<evidence type="ECO:0000256" key="2">
    <source>
        <dbReference type="ARBA" id="ARBA00022737"/>
    </source>
</evidence>
<dbReference type="InterPro" id="IPR012317">
    <property type="entry name" value="Poly(ADP-ribose)pol_cat_dom"/>
</dbReference>
<dbReference type="InterPro" id="IPR051581">
    <property type="entry name" value="Ca-bind"/>
</dbReference>
<organism evidence="6 7">
    <name type="scientific">Chrysochromulina tobinii</name>
    <dbReference type="NCBI Taxonomy" id="1460289"/>
    <lineage>
        <taxon>Eukaryota</taxon>
        <taxon>Haptista</taxon>
        <taxon>Haptophyta</taxon>
        <taxon>Prymnesiophyceae</taxon>
        <taxon>Prymnesiales</taxon>
        <taxon>Chrysochromulinaceae</taxon>
        <taxon>Chrysochromulina</taxon>
    </lineage>
</organism>
<proteinExistence type="predicted"/>
<accession>A0A0M0JV12</accession>
<keyword evidence="1" id="KW-0479">Metal-binding</keyword>
<gene>
    <name evidence="6" type="ORF">Ctob_004443</name>
</gene>
<keyword evidence="7" id="KW-1185">Reference proteome</keyword>
<dbReference type="Pfam" id="PF00644">
    <property type="entry name" value="PARP"/>
    <property type="match status" value="1"/>
</dbReference>
<protein>
    <submittedName>
        <fullName evidence="6">Ef hand family protein</fullName>
    </submittedName>
</protein>
<dbReference type="AlphaFoldDB" id="A0A0M0JV12"/>
<dbReference type="GO" id="GO:0046872">
    <property type="term" value="F:metal ion binding"/>
    <property type="evidence" value="ECO:0007669"/>
    <property type="project" value="UniProtKB-KW"/>
</dbReference>
<evidence type="ECO:0000256" key="4">
    <source>
        <dbReference type="SAM" id="MobiDB-lite"/>
    </source>
</evidence>
<dbReference type="Proteomes" id="UP000037460">
    <property type="component" value="Unassembled WGS sequence"/>
</dbReference>
<dbReference type="OrthoDB" id="6133115at2759"/>
<dbReference type="Gene3D" id="3.90.228.10">
    <property type="match status" value="1"/>
</dbReference>
<keyword evidence="2" id="KW-0677">Repeat</keyword>
<comment type="caution">
    <text evidence="6">The sequence shown here is derived from an EMBL/GenBank/DDBJ whole genome shotgun (WGS) entry which is preliminary data.</text>
</comment>
<reference evidence="7" key="1">
    <citation type="journal article" date="2015" name="PLoS Genet.">
        <title>Genome Sequence and Transcriptome Analyses of Chrysochromulina tobin: Metabolic Tools for Enhanced Algal Fitness in the Prominent Order Prymnesiales (Haptophyceae).</title>
        <authorList>
            <person name="Hovde B.T."/>
            <person name="Deodato C.R."/>
            <person name="Hunsperger H.M."/>
            <person name="Ryken S.A."/>
            <person name="Yost W."/>
            <person name="Jha R.K."/>
            <person name="Patterson J."/>
            <person name="Monnat R.J. Jr."/>
            <person name="Barlow S.B."/>
            <person name="Starkenburg S.R."/>
            <person name="Cattolico R.A."/>
        </authorList>
    </citation>
    <scope>NUCLEOTIDE SEQUENCE</scope>
    <source>
        <strain evidence="7">CCMP291</strain>
    </source>
</reference>
<sequence length="708" mass="77233">MAARLQTQLDAEEHAEQVRRVRRAAEDERLARRVQEQLAAGLEPSAAAAEPHDLLRAQRARVREWLSDKAKELHVKDVWANPSAQPGGLLYERFAAAFKAASDKAVRLVFHGTRAENIDQICTHGLDPTRRGLNGQVLGAGEYFAETPAISIPYCAGSKRMLVFAVLMDRSGLTKRQQGIVVINKSEHQLPLFVITFEQRALEMLRTMPPLLGNAAPAGMPSAGGGRSIGPATPVRNVIVSDASSKVASMSLNRYRESAPAPAASAPAPASSSLTGSGSGWRDAFKLSDGPKPVPKNKDKEYTFGAVVEAERWRSKLSGAATAPKKDDDKLGSYEGPAQAVWMAERLYGDKPPSAQELEAEEAELRAKRVIGQAWTLAVPVEVHYIERLEETLRRRLGEVEATGTRHLGAGLAARAYFAECDPHRSGRVLLGPFVDTIGRKLNYDFPGRGAVPSSHQVLAALFARCDLARSGSVPAEDFHRALVGAPRSDGRASGRVTNTIGRLREGLEREAGGYDALRAADARWYAAHKEGGYPTGTLPAKLFINGLLSLATLCRVTLSDADLNALVDAFEPPATTPRGPGRGTEQGPLFSFDEFTLAVRGPPMGPERVRLVRSAYAALKEDANKKQVKPEHLAARYDASRHIGVHEGVLTEEDVALAFLAPWRDDPAHLDDEVTLREFADRYEWISPLFETDEYFEDMMVAAWRLK</sequence>
<evidence type="ECO:0000259" key="5">
    <source>
        <dbReference type="Pfam" id="PF00644"/>
    </source>
</evidence>
<dbReference type="Gene3D" id="1.10.238.10">
    <property type="entry name" value="EF-hand"/>
    <property type="match status" value="1"/>
</dbReference>
<evidence type="ECO:0000256" key="1">
    <source>
        <dbReference type="ARBA" id="ARBA00022723"/>
    </source>
</evidence>
<evidence type="ECO:0000313" key="7">
    <source>
        <dbReference type="Proteomes" id="UP000037460"/>
    </source>
</evidence>